<dbReference type="Gene3D" id="3.40.50.300">
    <property type="entry name" value="P-loop containing nucleotide triphosphate hydrolases"/>
    <property type="match status" value="1"/>
</dbReference>
<accession>A0A2P6TFB4</accession>
<feature type="compositionally biased region" description="Low complexity" evidence="2">
    <location>
        <begin position="941"/>
        <end position="969"/>
    </location>
</feature>
<reference evidence="4 5" key="1">
    <citation type="journal article" date="2018" name="Plant J.">
        <title>Genome sequences of Chlorella sorokiniana UTEX 1602 and Micractinium conductrix SAG 241.80: implications to maltose excretion by a green alga.</title>
        <authorList>
            <person name="Arriola M.B."/>
            <person name="Velmurugan N."/>
            <person name="Zhang Y."/>
            <person name="Plunkett M.H."/>
            <person name="Hondzo H."/>
            <person name="Barney B.M."/>
        </authorList>
    </citation>
    <scope>NUCLEOTIDE SEQUENCE [LARGE SCALE GENOMIC DNA]</scope>
    <source>
        <strain evidence="5">UTEX 1602</strain>
    </source>
</reference>
<feature type="compositionally biased region" description="Gly residues" evidence="2">
    <location>
        <begin position="559"/>
        <end position="583"/>
    </location>
</feature>
<name>A0A2P6TFB4_CHLSO</name>
<dbReference type="InterPro" id="IPR027417">
    <property type="entry name" value="P-loop_NTPase"/>
</dbReference>
<feature type="region of interest" description="Disordered" evidence="2">
    <location>
        <begin position="1333"/>
        <end position="1405"/>
    </location>
</feature>
<feature type="region of interest" description="Disordered" evidence="2">
    <location>
        <begin position="554"/>
        <end position="633"/>
    </location>
</feature>
<dbReference type="Proteomes" id="UP000239899">
    <property type="component" value="Unassembled WGS sequence"/>
</dbReference>
<evidence type="ECO:0000259" key="3">
    <source>
        <dbReference type="PROSITE" id="PS51688"/>
    </source>
</evidence>
<proteinExistence type="predicted"/>
<comment type="caution">
    <text evidence="4">The sequence shown here is derived from an EMBL/GenBank/DDBJ whole genome shotgun (WGS) entry which is preliminary data.</text>
</comment>
<dbReference type="PROSITE" id="PS51688">
    <property type="entry name" value="ICA"/>
    <property type="match status" value="1"/>
</dbReference>
<dbReference type="EMBL" id="LHPG02000019">
    <property type="protein sequence ID" value="PRW32667.1"/>
    <property type="molecule type" value="Genomic_DNA"/>
</dbReference>
<keyword evidence="1" id="KW-0175">Coiled coil</keyword>
<feature type="compositionally biased region" description="Gly residues" evidence="2">
    <location>
        <begin position="1366"/>
        <end position="1387"/>
    </location>
</feature>
<dbReference type="GO" id="GO:0005524">
    <property type="term" value="F:ATP binding"/>
    <property type="evidence" value="ECO:0007669"/>
    <property type="project" value="InterPro"/>
</dbReference>
<feature type="compositionally biased region" description="Low complexity" evidence="2">
    <location>
        <begin position="977"/>
        <end position="987"/>
    </location>
</feature>
<evidence type="ECO:0000313" key="4">
    <source>
        <dbReference type="EMBL" id="PRW32667.1"/>
    </source>
</evidence>
<dbReference type="PANTHER" id="PTHR14074:SF16">
    <property type="entry name" value="ANTIVIRAL INNATE IMMUNE RESPONSE RECEPTOR RIG-I"/>
    <property type="match status" value="1"/>
</dbReference>
<feature type="region of interest" description="Disordered" evidence="2">
    <location>
        <begin position="102"/>
        <end position="126"/>
    </location>
</feature>
<feature type="region of interest" description="Disordered" evidence="2">
    <location>
        <begin position="796"/>
        <end position="987"/>
    </location>
</feature>
<feature type="domain" description="Peptidase S74" evidence="3">
    <location>
        <begin position="427"/>
        <end position="525"/>
    </location>
</feature>
<feature type="compositionally biased region" description="Pro residues" evidence="2">
    <location>
        <begin position="1338"/>
        <end position="1358"/>
    </location>
</feature>
<dbReference type="InterPro" id="IPR030392">
    <property type="entry name" value="S74_ICA"/>
</dbReference>
<protein>
    <submittedName>
        <fullName evidence="4">Type III restriction enzyme</fullName>
    </submittedName>
</protein>
<evidence type="ECO:0000256" key="1">
    <source>
        <dbReference type="SAM" id="Coils"/>
    </source>
</evidence>
<keyword evidence="5" id="KW-1185">Reference proteome</keyword>
<feature type="compositionally biased region" description="Low complexity" evidence="2">
    <location>
        <begin position="584"/>
        <end position="597"/>
    </location>
</feature>
<dbReference type="PANTHER" id="PTHR14074">
    <property type="entry name" value="HELICASE WITH DEATH DOMAIN-RELATED"/>
    <property type="match status" value="1"/>
</dbReference>
<dbReference type="SUPFAM" id="SSF52540">
    <property type="entry name" value="P-loop containing nucleoside triphosphate hydrolases"/>
    <property type="match status" value="1"/>
</dbReference>
<dbReference type="OrthoDB" id="416741at2759"/>
<dbReference type="GO" id="GO:0005737">
    <property type="term" value="C:cytoplasm"/>
    <property type="evidence" value="ECO:0007669"/>
    <property type="project" value="TreeGrafter"/>
</dbReference>
<dbReference type="Pfam" id="PF13884">
    <property type="entry name" value="Peptidase_S74"/>
    <property type="match status" value="1"/>
</dbReference>
<evidence type="ECO:0000313" key="5">
    <source>
        <dbReference type="Proteomes" id="UP000239899"/>
    </source>
</evidence>
<evidence type="ECO:0000256" key="2">
    <source>
        <dbReference type="SAM" id="MobiDB-lite"/>
    </source>
</evidence>
<feature type="compositionally biased region" description="Low complexity" evidence="2">
    <location>
        <begin position="896"/>
        <end position="914"/>
    </location>
</feature>
<dbReference type="InterPro" id="IPR011545">
    <property type="entry name" value="DEAD/DEAH_box_helicase_dom"/>
</dbReference>
<feature type="coiled-coil region" evidence="1">
    <location>
        <begin position="1068"/>
        <end position="1130"/>
    </location>
</feature>
<sequence>MEGPAAEAPPRLRAEAVAALDGGVPLDSPEDYRSLLDWQVLAPEGELHPSVAALNDRLAAPAARAVQQAQGESQTLPNIIEAHFVPMLDVRRSLLVFEPRGQRREERQARKRQRSAAQCDDDVDYSGSNSYPGRYNFLPSGPEAVPIVIKRTATLSRKKGGFTAHEVRRAVPNPEAAELRVAGLQLEDSGVAELRLAAGGEAFSGSTKIVLVTGLPVARVAGKEVQLSGRYPVNPSGCGKLAQPGSHFRIKLPKRAAAAEAEGIRAAVQQGLVEVTEDYIAEESPILHHLMLSPAQPAQQPEAAAPALGPPALLLPALGAAPAMAQQQQQQQVVDALDPDGLLHQVLNGVYDVELLGDAAAAAAAAAGAGAGAGAGGEAGEQHYRLLTVGGEQPAAGRGAFAARSFVVQGDAAVTGELWAQGQMVVSDARMKESIRAFNEAEKSLSIVTDLCSYLFEYKGTGAPRVGLLAQQVLGVLKRHEAEGLNIVKADPQGSLAVDFAALQTLLASAIKQVHADTAELRQTQNAFQLMVMGRPETMAKTRQAAGGELEVLLRTDSGGSGGGGIGGTGTAGGSTAGGGTAGGSLPASPSLAQLLGPDDDYDMATSDNGEGSEEGEEADGEQPEEGELRGMSEQQAAAWLMSRLCEQAGAQKLYLKLAGDLSRAALWETYQAALAAPPEPTNDGSAQRTLGGIFIKLAKKSIQAEKMRQKAAAQGSGPVQLRGYQQRLVAVARRGGNHIFVAPTNSGKTAVALEHAAYMLGKDSKARVVFVAPTVALATQQGRLRPQLVQRLTSRSRPLETLQGTSAAAAVAASDRRSRSRPLHTMADPEQDYLSLPLNYQGSEFEEGQLPSHPPLNAPSQSQGSRCVEVASEQQADSKPAKRKHRGGRGKGGQRPSAAPAPSAGAKRPAGAAADERPAKRAALSPPPTKQAPKSGPPKQQQRAAPPSWPARSSPQQQHRQQQLQVLQRQREQRQQRAQQSAERSVALSLPAQPYCIPKRCPPPPLPAPTDAELAERTARQRQQELYARQRQVRTCEQGTQLSVQIGSLQHTAIASTQAAAASAEALSKVQAENTKLSNELSSLRQQKAESDAQCAELYGFYRREKQQREEAEQKAANFEALLLEAQSVKVTKYPLLSLDPKSAMPLDIWLTGVETALTLQNVAPGAWVQTAILNGMDTTVQATCLALLQAGELPSWQALKDVLQLNYGKFNQQRQAENELEKLHCKGSTLGSVRNFVHLSRMLHLRAGTLLTTHAKYKYFMRGLPPALQQPLVTAITMQLALQARSPPEHPIQWETFEEASQLLLEMLGHRLNAEGDSADEAVPMELASVHKAGWGPPPKPPPGPPPSRRSPPKPPNSGQGRRSQGGRGNGSGRGQPNGGRGWSSGGRSRPPPWKPSMPRKEREALMDKGLCLCCKCSTDHTWRDCPRNPNRGN</sequence>
<organism evidence="4 5">
    <name type="scientific">Chlorella sorokiniana</name>
    <name type="common">Freshwater green alga</name>
    <dbReference type="NCBI Taxonomy" id="3076"/>
    <lineage>
        <taxon>Eukaryota</taxon>
        <taxon>Viridiplantae</taxon>
        <taxon>Chlorophyta</taxon>
        <taxon>core chlorophytes</taxon>
        <taxon>Trebouxiophyceae</taxon>
        <taxon>Chlorellales</taxon>
        <taxon>Chlorellaceae</taxon>
        <taxon>Chlorella clade</taxon>
        <taxon>Chlorella</taxon>
    </lineage>
</organism>
<gene>
    <name evidence="4" type="ORF">C2E21_8291</name>
</gene>
<feature type="compositionally biased region" description="Acidic residues" evidence="2">
    <location>
        <begin position="611"/>
        <end position="626"/>
    </location>
</feature>
<dbReference type="Pfam" id="PF00270">
    <property type="entry name" value="DEAD"/>
    <property type="match status" value="1"/>
</dbReference>
<dbReference type="InterPro" id="IPR051363">
    <property type="entry name" value="RLR_Helicase"/>
</dbReference>
<dbReference type="GO" id="GO:0003676">
    <property type="term" value="F:nucleic acid binding"/>
    <property type="evidence" value="ECO:0007669"/>
    <property type="project" value="InterPro"/>
</dbReference>